<evidence type="ECO:0000256" key="2">
    <source>
        <dbReference type="ARBA" id="ARBA00023235"/>
    </source>
</evidence>
<evidence type="ECO:0000313" key="6">
    <source>
        <dbReference type="Proteomes" id="UP000190423"/>
    </source>
</evidence>
<dbReference type="Pfam" id="PF00849">
    <property type="entry name" value="PseudoU_synth_2"/>
    <property type="match status" value="1"/>
</dbReference>
<name>A0A1T4JJG0_TREPO</name>
<dbReference type="GO" id="GO:0000455">
    <property type="term" value="P:enzyme-directed rRNA pseudouridine synthesis"/>
    <property type="evidence" value="ECO:0007669"/>
    <property type="project" value="TreeGrafter"/>
</dbReference>
<accession>A0A1T4JJG0</accession>
<evidence type="ECO:0000259" key="4">
    <source>
        <dbReference type="SMART" id="SM00363"/>
    </source>
</evidence>
<dbReference type="PANTHER" id="PTHR21600:SF44">
    <property type="entry name" value="RIBOSOMAL LARGE SUBUNIT PSEUDOURIDINE SYNTHASE D"/>
    <property type="match status" value="1"/>
</dbReference>
<evidence type="ECO:0000256" key="3">
    <source>
        <dbReference type="PROSITE-ProRule" id="PRU00182"/>
    </source>
</evidence>
<dbReference type="CDD" id="cd00165">
    <property type="entry name" value="S4"/>
    <property type="match status" value="1"/>
</dbReference>
<dbReference type="AlphaFoldDB" id="A0A1T4JJG0"/>
<protein>
    <submittedName>
        <fullName evidence="5">23S rRNA pseudouridine1911/1915/1917 synthase</fullName>
    </submittedName>
</protein>
<proteinExistence type="inferred from homology"/>
<dbReference type="SMART" id="SM00363">
    <property type="entry name" value="S4"/>
    <property type="match status" value="1"/>
</dbReference>
<dbReference type="RefSeq" id="WP_078932365.1">
    <property type="nucleotide sequence ID" value="NZ_FUWG01000003.1"/>
</dbReference>
<dbReference type="OrthoDB" id="305739at2"/>
<dbReference type="InterPro" id="IPR050188">
    <property type="entry name" value="RluA_PseudoU_synthase"/>
</dbReference>
<dbReference type="InterPro" id="IPR006145">
    <property type="entry name" value="PsdUridine_synth_RsuA/RluA"/>
</dbReference>
<comment type="similarity">
    <text evidence="1">Belongs to the pseudouridine synthase RluA family.</text>
</comment>
<keyword evidence="3" id="KW-0694">RNA-binding</keyword>
<dbReference type="Proteomes" id="UP000190423">
    <property type="component" value="Unassembled WGS sequence"/>
</dbReference>
<dbReference type="InterPro" id="IPR002942">
    <property type="entry name" value="S4_RNA-bd"/>
</dbReference>
<keyword evidence="2" id="KW-0413">Isomerase</keyword>
<keyword evidence="6" id="KW-1185">Reference proteome</keyword>
<dbReference type="Gene3D" id="3.30.2350.10">
    <property type="entry name" value="Pseudouridine synthase"/>
    <property type="match status" value="1"/>
</dbReference>
<dbReference type="EMBL" id="FUWG01000003">
    <property type="protein sequence ID" value="SJZ30315.1"/>
    <property type="molecule type" value="Genomic_DNA"/>
</dbReference>
<gene>
    <name evidence="5" type="ORF">SAMN02745149_00438</name>
</gene>
<dbReference type="PANTHER" id="PTHR21600">
    <property type="entry name" value="MITOCHONDRIAL RNA PSEUDOURIDINE SYNTHASE"/>
    <property type="match status" value="1"/>
</dbReference>
<organism evidence="5 6">
    <name type="scientific">Treponema porcinum</name>
    <dbReference type="NCBI Taxonomy" id="261392"/>
    <lineage>
        <taxon>Bacteria</taxon>
        <taxon>Pseudomonadati</taxon>
        <taxon>Spirochaetota</taxon>
        <taxon>Spirochaetia</taxon>
        <taxon>Spirochaetales</taxon>
        <taxon>Treponemataceae</taxon>
        <taxon>Treponema</taxon>
    </lineage>
</organism>
<dbReference type="STRING" id="261392.SAMN02745149_00438"/>
<dbReference type="PROSITE" id="PS50889">
    <property type="entry name" value="S4"/>
    <property type="match status" value="1"/>
</dbReference>
<dbReference type="SUPFAM" id="SSF55174">
    <property type="entry name" value="Alpha-L RNA-binding motif"/>
    <property type="match status" value="1"/>
</dbReference>
<dbReference type="GeneID" id="78315758"/>
<evidence type="ECO:0000313" key="5">
    <source>
        <dbReference type="EMBL" id="SJZ30315.1"/>
    </source>
</evidence>
<dbReference type="GO" id="GO:0120159">
    <property type="term" value="F:rRNA pseudouridine synthase activity"/>
    <property type="evidence" value="ECO:0007669"/>
    <property type="project" value="UniProtKB-ARBA"/>
</dbReference>
<feature type="domain" description="RNA-binding S4" evidence="4">
    <location>
        <begin position="11"/>
        <end position="79"/>
    </location>
</feature>
<sequence>MKYTLTADVRTRLDGLLRRELPACSRNGDFSNSKIRRLIVAGAVFVDGRQIRRPAYDVFAGSTVTVNFEEEKFFFEKKPDDILFEVSDKDVLFEDDFLILVNKPAFFPVEETFSGSQKRDNLHDAVIRYLWSKNPSLRNPPYAGIMHRLDRDTSGVILFTKQRCVNAAVHDMFELHRFVKIYKVLCYGKNGLPHSKKFTVESFIGRISPKSAACRWGTLPQDKGGLYSKTEFSVVGEKMLSGKKCAAVQAKLFTGRTHQIRVHLSEAGFPVAGDVLYGGIPAERLMLHSERLEFDHPVTGEHISVYAPCSFF</sequence>
<dbReference type="GO" id="GO:0003723">
    <property type="term" value="F:RNA binding"/>
    <property type="evidence" value="ECO:0007669"/>
    <property type="project" value="UniProtKB-KW"/>
</dbReference>
<evidence type="ECO:0000256" key="1">
    <source>
        <dbReference type="ARBA" id="ARBA00010876"/>
    </source>
</evidence>
<dbReference type="Gene3D" id="3.10.290.10">
    <property type="entry name" value="RNA-binding S4 domain"/>
    <property type="match status" value="1"/>
</dbReference>
<dbReference type="SUPFAM" id="SSF55120">
    <property type="entry name" value="Pseudouridine synthase"/>
    <property type="match status" value="1"/>
</dbReference>
<dbReference type="InterPro" id="IPR020103">
    <property type="entry name" value="PsdUridine_synth_cat_dom_sf"/>
</dbReference>
<reference evidence="5 6" key="1">
    <citation type="submission" date="2017-02" db="EMBL/GenBank/DDBJ databases">
        <authorList>
            <person name="Peterson S.W."/>
        </authorList>
    </citation>
    <scope>NUCLEOTIDE SEQUENCE [LARGE SCALE GENOMIC DNA]</scope>
    <source>
        <strain evidence="5 6">ATCC BAA-908</strain>
    </source>
</reference>
<dbReference type="InterPro" id="IPR036986">
    <property type="entry name" value="S4_RNA-bd_sf"/>
</dbReference>
<dbReference type="CDD" id="cd02869">
    <property type="entry name" value="PseudoU_synth_RluA_like"/>
    <property type="match status" value="1"/>
</dbReference>